<dbReference type="PANTHER" id="PTHR11070">
    <property type="entry name" value="UVRD / RECB / PCRA DNA HELICASE FAMILY MEMBER"/>
    <property type="match status" value="1"/>
</dbReference>
<dbReference type="PANTHER" id="PTHR11070:SF2">
    <property type="entry name" value="ATP-DEPENDENT DNA HELICASE SRS2"/>
    <property type="match status" value="1"/>
</dbReference>
<keyword evidence="3 12" id="KW-0378">Hydrolase</keyword>
<dbReference type="Gene3D" id="3.40.50.300">
    <property type="entry name" value="P-loop containing nucleotide triphosphate hydrolases"/>
    <property type="match status" value="3"/>
</dbReference>
<keyword evidence="2 12" id="KW-0547">Nucleotide-binding</keyword>
<evidence type="ECO:0000256" key="9">
    <source>
        <dbReference type="ARBA" id="ARBA00034808"/>
    </source>
</evidence>
<dbReference type="InterPro" id="IPR000212">
    <property type="entry name" value="DNA_helicase_UvrD/REP"/>
</dbReference>
<evidence type="ECO:0000256" key="12">
    <source>
        <dbReference type="PROSITE-ProRule" id="PRU00560"/>
    </source>
</evidence>
<dbReference type="EC" id="5.6.2.4" evidence="9"/>
<evidence type="ECO:0000256" key="13">
    <source>
        <dbReference type="SAM" id="MobiDB-lite"/>
    </source>
</evidence>
<evidence type="ECO:0000256" key="10">
    <source>
        <dbReference type="ARBA" id="ARBA00034923"/>
    </source>
</evidence>
<dbReference type="Gene3D" id="1.10.486.10">
    <property type="entry name" value="PCRA, domain 4"/>
    <property type="match status" value="1"/>
</dbReference>
<dbReference type="GO" id="GO:0003677">
    <property type="term" value="F:DNA binding"/>
    <property type="evidence" value="ECO:0007669"/>
    <property type="project" value="UniProtKB-KW"/>
</dbReference>
<dbReference type="PROSITE" id="PS51217">
    <property type="entry name" value="UVRD_HELICASE_CTER"/>
    <property type="match status" value="1"/>
</dbReference>
<dbReference type="SUPFAM" id="SSF52540">
    <property type="entry name" value="P-loop containing nucleoside triphosphate hydrolases"/>
    <property type="match status" value="1"/>
</dbReference>
<dbReference type="CDD" id="cd17932">
    <property type="entry name" value="DEXQc_UvrD"/>
    <property type="match status" value="1"/>
</dbReference>
<evidence type="ECO:0000256" key="7">
    <source>
        <dbReference type="ARBA" id="ARBA00023235"/>
    </source>
</evidence>
<dbReference type="PROSITE" id="PS51198">
    <property type="entry name" value="UVRD_HELICASE_ATP_BIND"/>
    <property type="match status" value="1"/>
</dbReference>
<organism evidence="16 17">
    <name type="scientific">Psittacicella hinzii</name>
    <dbReference type="NCBI Taxonomy" id="2028575"/>
    <lineage>
        <taxon>Bacteria</taxon>
        <taxon>Pseudomonadati</taxon>
        <taxon>Pseudomonadota</taxon>
        <taxon>Gammaproteobacteria</taxon>
        <taxon>Pasteurellales</taxon>
        <taxon>Psittacicellaceae</taxon>
        <taxon>Psittacicella</taxon>
    </lineage>
</organism>
<evidence type="ECO:0000256" key="2">
    <source>
        <dbReference type="ARBA" id="ARBA00022741"/>
    </source>
</evidence>
<dbReference type="InterPro" id="IPR013986">
    <property type="entry name" value="DExx_box_DNA_helicase_dom_sf"/>
</dbReference>
<dbReference type="InterPro" id="IPR027417">
    <property type="entry name" value="P-loop_NTPase"/>
</dbReference>
<dbReference type="GO" id="GO:0000725">
    <property type="term" value="P:recombinational repair"/>
    <property type="evidence" value="ECO:0007669"/>
    <property type="project" value="TreeGrafter"/>
</dbReference>
<dbReference type="GO" id="GO:0016887">
    <property type="term" value="F:ATP hydrolysis activity"/>
    <property type="evidence" value="ECO:0007669"/>
    <property type="project" value="RHEA"/>
</dbReference>
<name>A0A3A1YTC8_9GAMM</name>
<proteinExistence type="inferred from homology"/>
<keyword evidence="5 12" id="KW-0067">ATP-binding</keyword>
<dbReference type="InterPro" id="IPR014016">
    <property type="entry name" value="UvrD-like_ATP-bd"/>
</dbReference>
<evidence type="ECO:0000313" key="17">
    <source>
        <dbReference type="Proteomes" id="UP000265916"/>
    </source>
</evidence>
<dbReference type="Gene3D" id="1.10.10.160">
    <property type="match status" value="1"/>
</dbReference>
<feature type="region of interest" description="Disordered" evidence="13">
    <location>
        <begin position="764"/>
        <end position="797"/>
    </location>
</feature>
<evidence type="ECO:0000259" key="14">
    <source>
        <dbReference type="PROSITE" id="PS51198"/>
    </source>
</evidence>
<dbReference type="Pfam" id="PF13361">
    <property type="entry name" value="UvrD_C"/>
    <property type="match status" value="1"/>
</dbReference>
<comment type="similarity">
    <text evidence="1">Belongs to the helicase family. UvrD subfamily.</text>
</comment>
<dbReference type="InterPro" id="IPR014017">
    <property type="entry name" value="DNA_helicase_UvrD-like_C"/>
</dbReference>
<dbReference type="AlphaFoldDB" id="A0A3A1YTC8"/>
<comment type="catalytic activity">
    <reaction evidence="11">
        <text>ATP + H2O = ADP + phosphate + H(+)</text>
        <dbReference type="Rhea" id="RHEA:13065"/>
        <dbReference type="ChEBI" id="CHEBI:15377"/>
        <dbReference type="ChEBI" id="CHEBI:15378"/>
        <dbReference type="ChEBI" id="CHEBI:30616"/>
        <dbReference type="ChEBI" id="CHEBI:43474"/>
        <dbReference type="ChEBI" id="CHEBI:456216"/>
        <dbReference type="EC" id="5.6.2.4"/>
    </reaction>
</comment>
<dbReference type="Proteomes" id="UP000265916">
    <property type="component" value="Unassembled WGS sequence"/>
</dbReference>
<keyword evidence="7" id="KW-0413">Isomerase</keyword>
<keyword evidence="17" id="KW-1185">Reference proteome</keyword>
<dbReference type="Pfam" id="PF00580">
    <property type="entry name" value="UvrD-helicase"/>
    <property type="match status" value="1"/>
</dbReference>
<evidence type="ECO:0000256" key="5">
    <source>
        <dbReference type="ARBA" id="ARBA00022840"/>
    </source>
</evidence>
<dbReference type="GO" id="GO:0005524">
    <property type="term" value="F:ATP binding"/>
    <property type="evidence" value="ECO:0007669"/>
    <property type="project" value="UniProtKB-UniRule"/>
</dbReference>
<evidence type="ECO:0000256" key="3">
    <source>
        <dbReference type="ARBA" id="ARBA00022801"/>
    </source>
</evidence>
<keyword evidence="6" id="KW-0238">DNA-binding</keyword>
<keyword evidence="4 12" id="KW-0347">Helicase</keyword>
<dbReference type="RefSeq" id="WP_119530036.1">
    <property type="nucleotide sequence ID" value="NZ_JBHSSP010000021.1"/>
</dbReference>
<evidence type="ECO:0000256" key="4">
    <source>
        <dbReference type="ARBA" id="ARBA00022806"/>
    </source>
</evidence>
<feature type="binding site" evidence="12">
    <location>
        <begin position="22"/>
        <end position="29"/>
    </location>
    <ligand>
        <name>ATP</name>
        <dbReference type="ChEBI" id="CHEBI:30616"/>
    </ligand>
</feature>
<protein>
    <recommendedName>
        <fullName evidence="9">DNA 3'-5' helicase</fullName>
        <ecNumber evidence="9">5.6.2.4</ecNumber>
    </recommendedName>
    <alternativeName>
        <fullName evidence="10">DNA 3'-5' helicase II</fullName>
    </alternativeName>
</protein>
<feature type="compositionally biased region" description="Low complexity" evidence="13">
    <location>
        <begin position="764"/>
        <end position="779"/>
    </location>
</feature>
<feature type="domain" description="UvrD-like helicase C-terminal" evidence="15">
    <location>
        <begin position="328"/>
        <end position="630"/>
    </location>
</feature>
<evidence type="ECO:0000313" key="16">
    <source>
        <dbReference type="EMBL" id="RIY40468.1"/>
    </source>
</evidence>
<evidence type="ECO:0000256" key="1">
    <source>
        <dbReference type="ARBA" id="ARBA00009922"/>
    </source>
</evidence>
<dbReference type="EMBL" id="NRJG01000007">
    <property type="protein sequence ID" value="RIY40468.1"/>
    <property type="molecule type" value="Genomic_DNA"/>
</dbReference>
<evidence type="ECO:0000256" key="6">
    <source>
        <dbReference type="ARBA" id="ARBA00023125"/>
    </source>
</evidence>
<accession>A0A3A1YTC8</accession>
<gene>
    <name evidence="16" type="ORF">CKF58_00510</name>
</gene>
<dbReference type="OrthoDB" id="5298826at2"/>
<feature type="domain" description="UvrD-like helicase ATP-binding" evidence="14">
    <location>
        <begin position="1"/>
        <end position="327"/>
    </location>
</feature>
<evidence type="ECO:0000256" key="8">
    <source>
        <dbReference type="ARBA" id="ARBA00034617"/>
    </source>
</evidence>
<comment type="caution">
    <text evidence="16">The sequence shown here is derived from an EMBL/GenBank/DDBJ whole genome shotgun (WGS) entry which is preliminary data.</text>
</comment>
<evidence type="ECO:0000259" key="15">
    <source>
        <dbReference type="PROSITE" id="PS51217"/>
    </source>
</evidence>
<sequence length="1188" mass="135979">MALNHQQLAYVQSPLENSLVLAGAGTGKTTSFIERLAYLMNQGLVNPFNIFATSFTNAAANEIKLRLLRKLQETNPLITEQQVNQCYLGTFHSLFGRILRNNVKLLGDNDIRPNFTNLDESTAASKIGQFIKNRNLKEFFEKQGLSKNKDILGLINTLRESYFSEQISMHNFMTVYLRKVKSMVADEGESQDSFLQRVDQSNAQEVYKNFLVIYQDYADYKALNNVVDFTDYLVKTYFLLKNNPTLLARYQHQFRYIIVDECQDINLIQYKLIELLHNPALNYVSMIGDDDQAIYGFRGSCSELIENFQEQFNDVVTYKLELNYRCAPNIINLANQIINLNKTKNIKTLIPAKAQSENRKVEYLTLFKPDSCYQAIANDLLKHKDFKGSAILARTNSSLKMLEMTLINNEIPYEFKASIEFFDRLEIKYVLSVLSVALLEDNISFEYCLNNLVKNVGSKSIELIMQQSAAQGISMYRMAREQIDAIWKSKNTLGRKNLEQFFERIEQVRQACYNSSLEDVFARIIEIFDLDEYFKAKNDNYEGRMENLARLIEVGKNFIPQLIDDQQTQDNDKENLRQIHTGSLSDAQVGNLFIHLVFLRQFFLDTSSLNDKGEDDVGKVTLSTIHRAKGLEWNNVYLVDFNSRTMPSEMSQTREELAEERRLFYVAITRAKEKLQLYYSTQAYAYNSFLDHVEPSEYSYEFLDKKLKDSLNIYIETRGARPGFELLDIETQRVKELKPAQYPVSLASAKGINQRSKINNHGLTSSYSKSYSTNSKASAFDPYSRASTKESSSRGMGFGGTYNKAGVGSSFGSSYGAKTGNKHYGNSYSDYDHEYSSRDAMPESVKSTNSQAKALAYTKKWLEQAASSQALNLPVVQNNLGDFAELAQTYELTDISEFMNLPLSCLAVKPALNKLIPQFAHEIEQAANLSLGRLIFACGFAELDSFVRCEKLSLFFKSAKNIFAYIGKFSVKQEYCEYFAQKHNVPVDYSAPLYQVFKEETNQDKLISLMATGLGKNNRNPDDQKLVDSYLSMKPHDEFLTRVTAKRDQFLAQQNAQASSEFLDKSVFPFVEQNKPLTNIDLDLIDQQFVNRSVADSGEQLLAQHITKQNLHQYTVMIIGQHSFLTRDELLEELAQTKARELNNINVAQIVFVIGNDFTQSEKYQLEIAQQRDDVILLNEQDWERIFA</sequence>
<dbReference type="GO" id="GO:0043138">
    <property type="term" value="F:3'-5' DNA helicase activity"/>
    <property type="evidence" value="ECO:0007669"/>
    <property type="project" value="UniProtKB-EC"/>
</dbReference>
<evidence type="ECO:0000256" key="11">
    <source>
        <dbReference type="ARBA" id="ARBA00048988"/>
    </source>
</evidence>
<comment type="catalytic activity">
    <reaction evidence="8">
        <text>Couples ATP hydrolysis with the unwinding of duplex DNA by translocating in the 3'-5' direction.</text>
        <dbReference type="EC" id="5.6.2.4"/>
    </reaction>
</comment>
<reference evidence="16 17" key="1">
    <citation type="submission" date="2017-08" db="EMBL/GenBank/DDBJ databases">
        <title>Reclassification of Bisgaard taxon 37 and 44.</title>
        <authorList>
            <person name="Christensen H."/>
        </authorList>
    </citation>
    <scope>NUCLEOTIDE SEQUENCE [LARGE SCALE GENOMIC DNA]</scope>
    <source>
        <strain evidence="16 17">111</strain>
    </source>
</reference>